<evidence type="ECO:0000313" key="6">
    <source>
        <dbReference type="Proteomes" id="UP000681610"/>
    </source>
</evidence>
<feature type="repeat" description="TPR" evidence="3">
    <location>
        <begin position="756"/>
        <end position="789"/>
    </location>
</feature>
<dbReference type="InterPro" id="IPR051012">
    <property type="entry name" value="CellSynth/LPSAsmb/PSIAsmb"/>
</dbReference>
<accession>A0ABS3PWL8</accession>
<comment type="caution">
    <text evidence="5">The sequence shown here is derived from an EMBL/GenBank/DDBJ whole genome shotgun (WGS) entry which is preliminary data.</text>
</comment>
<evidence type="ECO:0000256" key="3">
    <source>
        <dbReference type="PROSITE-ProRule" id="PRU00339"/>
    </source>
</evidence>
<dbReference type="PANTHER" id="PTHR45586">
    <property type="entry name" value="TPR REPEAT-CONTAINING PROTEIN PA4667"/>
    <property type="match status" value="1"/>
</dbReference>
<feature type="repeat" description="TPR" evidence="3">
    <location>
        <begin position="279"/>
        <end position="312"/>
    </location>
</feature>
<feature type="signal peptide" evidence="4">
    <location>
        <begin position="1"/>
        <end position="21"/>
    </location>
</feature>
<evidence type="ECO:0000256" key="1">
    <source>
        <dbReference type="ARBA" id="ARBA00022737"/>
    </source>
</evidence>
<feature type="repeat" description="TPR" evidence="3">
    <location>
        <begin position="498"/>
        <end position="531"/>
    </location>
</feature>
<dbReference type="Pfam" id="PF12895">
    <property type="entry name" value="ANAPC3"/>
    <property type="match status" value="1"/>
</dbReference>
<protein>
    <submittedName>
        <fullName evidence="5">Tetratricopeptide repeat protein</fullName>
    </submittedName>
</protein>
<dbReference type="PANTHER" id="PTHR45586:SF1">
    <property type="entry name" value="LIPOPOLYSACCHARIDE ASSEMBLY PROTEIN B"/>
    <property type="match status" value="1"/>
</dbReference>
<evidence type="ECO:0000313" key="5">
    <source>
        <dbReference type="EMBL" id="MBO1883398.1"/>
    </source>
</evidence>
<dbReference type="SUPFAM" id="SSF48452">
    <property type="entry name" value="TPR-like"/>
    <property type="match status" value="5"/>
</dbReference>
<keyword evidence="2 3" id="KW-0802">TPR repeat</keyword>
<evidence type="ECO:0000256" key="2">
    <source>
        <dbReference type="ARBA" id="ARBA00022803"/>
    </source>
</evidence>
<dbReference type="Gene3D" id="1.25.40.10">
    <property type="entry name" value="Tetratricopeptide repeat domain"/>
    <property type="match status" value="7"/>
</dbReference>
<dbReference type="RefSeq" id="WP_208058106.1">
    <property type="nucleotide sequence ID" value="NZ_JAGDYP010000002.1"/>
</dbReference>
<gene>
    <name evidence="5" type="ORF">J4N46_02905</name>
</gene>
<dbReference type="Pfam" id="PF13174">
    <property type="entry name" value="TPR_6"/>
    <property type="match status" value="3"/>
</dbReference>
<dbReference type="Pfam" id="PF13374">
    <property type="entry name" value="TPR_10"/>
    <property type="match status" value="1"/>
</dbReference>
<dbReference type="InterPro" id="IPR019734">
    <property type="entry name" value="TPR_rpt"/>
</dbReference>
<dbReference type="SMART" id="SM00028">
    <property type="entry name" value="TPR"/>
    <property type="match status" value="11"/>
</dbReference>
<sequence length="1003" mass="115017">MKKRFFLLMVWVLISSGTLIAQETSSDTNAQQRYQKGLGLSVRKLYQPAQLIFRETMNNGSDKTIRTQSEYYVATIAAILGQKGAETLVNKFITSHPESPLSADAYLQMANLYYEQGNYTEALEWYASVDPLRLNSAEKEKLNFQKGYALFTLDKQSESRSHFEAVQNSSTYGNDAKYYLGYMAYDADDYQKAEKLFGELSANDSDKNVSYFQANMYFSQALYDDAIEEGEKQLAKTKNAQEISELHKIVGESYFNLKKYQEALPHLMLYKGKKGKLSNTDYYYMGYAFYKNNDYEGAISQFNKIIDGNDEVAQNAYYHLAECYLKTNKKQEALNAFRNASQMAFDEQIKKDAYLNYARLSYEIGNAYEAVPSVLMGYAKAYPKDNKEEIQSLLVDSYISSGNYEAAISILEKSTDAKDKELYKKVAFYRGAELFNDQQYTEALKYLERAITDNSTISARAAYWAGESAYQLKNFSKATTFFDKFLANPSATKTDEYSKVYYSLAYSYFNQHQYANAITNFENYLKQSPKDEAWKQDAMLRLADSYFVTGKYWPAMEGYNKLIEAKTENQDYAAYQKAISYGFVDRANNKIEELEKFIKNYPDSNLRPNALYELGSTYVTQGNMSKGMEYYEQLSTNYKGNVLVPRVLLRQGLVYYSRGEEQKALQLFKTIAKDYPNTNEASQAVASAKMIYVDMGQVNEYAAWAKSLGYVEVTNLELEAATYESAERQYLQNNLDEAIAGFEKYIKQYPNGMRRTNAEFYLAQSYFNKGNKANALTYFEKVYKSSSNDFSEQSLVRVCQILLDAGSYLKAKPYLEELEKRATISQNRTFARSNLMRVCYNENLYDKANEYANKVLADKQIDERVKADAYVVLARTYFKKGDDAQARKYYKEVEKTGTENKNVAAEALYYDAYYKNKDKDYKASNEVVQRIAKDYGAQKEYAAKSLIVMAKNFYGQKDSYQATYVLESVAKSFKDMPEIVAEAKKELAAIKAETAKTNSSVKQ</sequence>
<feature type="repeat" description="TPR" evidence="3">
    <location>
        <begin position="867"/>
        <end position="900"/>
    </location>
</feature>
<evidence type="ECO:0000256" key="4">
    <source>
        <dbReference type="SAM" id="SignalP"/>
    </source>
</evidence>
<dbReference type="InterPro" id="IPR006597">
    <property type="entry name" value="Sel1-like"/>
</dbReference>
<dbReference type="EMBL" id="JAGDYP010000002">
    <property type="protein sequence ID" value="MBO1883398.1"/>
    <property type="molecule type" value="Genomic_DNA"/>
</dbReference>
<dbReference type="Pfam" id="PF13181">
    <property type="entry name" value="TPR_8"/>
    <property type="match status" value="4"/>
</dbReference>
<feature type="repeat" description="TPR" evidence="3">
    <location>
        <begin position="314"/>
        <end position="347"/>
    </location>
</feature>
<feature type="repeat" description="TPR" evidence="3">
    <location>
        <begin position="103"/>
        <end position="136"/>
    </location>
</feature>
<name>A0ABS3PWL8_9FLAO</name>
<proteinExistence type="predicted"/>
<dbReference type="SMART" id="SM00671">
    <property type="entry name" value="SEL1"/>
    <property type="match status" value="6"/>
</dbReference>
<feature type="repeat" description="TPR" evidence="3">
    <location>
        <begin position="645"/>
        <end position="678"/>
    </location>
</feature>
<feature type="chain" id="PRO_5046897482" evidence="4">
    <location>
        <begin position="22"/>
        <end position="1003"/>
    </location>
</feature>
<reference evidence="5 6" key="1">
    <citation type="submission" date="2021-03" db="EMBL/GenBank/DDBJ databases">
        <title>Isolation and description of Capnocytophaga bilenii sp. nov., a novel Capnocytophaga species, isolated from a gingivitis subject.</title>
        <authorList>
            <person name="Antezack A."/>
            <person name="Monnet-Corti V."/>
            <person name="La Scola B."/>
        </authorList>
    </citation>
    <scope>NUCLEOTIDE SEQUENCE [LARGE SCALE GENOMIC DNA]</scope>
    <source>
        <strain evidence="5 6">Marseille-Q4570</strain>
    </source>
</reference>
<dbReference type="InterPro" id="IPR011990">
    <property type="entry name" value="TPR-like_helical_dom_sf"/>
</dbReference>
<keyword evidence="1" id="KW-0677">Repeat</keyword>
<dbReference type="Proteomes" id="UP000681610">
    <property type="component" value="Unassembled WGS sequence"/>
</dbReference>
<dbReference type="Pfam" id="PF13432">
    <property type="entry name" value="TPR_16"/>
    <property type="match status" value="1"/>
</dbReference>
<dbReference type="PROSITE" id="PS50005">
    <property type="entry name" value="TPR"/>
    <property type="match status" value="7"/>
</dbReference>
<organism evidence="5 6">
    <name type="scientific">Capnocytophaga bilenii</name>
    <dbReference type="NCBI Taxonomy" id="2819369"/>
    <lineage>
        <taxon>Bacteria</taxon>
        <taxon>Pseudomonadati</taxon>
        <taxon>Bacteroidota</taxon>
        <taxon>Flavobacteriia</taxon>
        <taxon>Flavobacteriales</taxon>
        <taxon>Flavobacteriaceae</taxon>
        <taxon>Capnocytophaga</taxon>
    </lineage>
</organism>
<keyword evidence="6" id="KW-1185">Reference proteome</keyword>
<keyword evidence="4" id="KW-0732">Signal</keyword>